<feature type="compositionally biased region" description="Polar residues" evidence="1">
    <location>
        <begin position="1"/>
        <end position="25"/>
    </location>
</feature>
<dbReference type="Proteomes" id="UP001358417">
    <property type="component" value="Unassembled WGS sequence"/>
</dbReference>
<organism evidence="2 3">
    <name type="scientific">Exophiala bonariae</name>
    <dbReference type="NCBI Taxonomy" id="1690606"/>
    <lineage>
        <taxon>Eukaryota</taxon>
        <taxon>Fungi</taxon>
        <taxon>Dikarya</taxon>
        <taxon>Ascomycota</taxon>
        <taxon>Pezizomycotina</taxon>
        <taxon>Eurotiomycetes</taxon>
        <taxon>Chaetothyriomycetidae</taxon>
        <taxon>Chaetothyriales</taxon>
        <taxon>Herpotrichiellaceae</taxon>
        <taxon>Exophiala</taxon>
    </lineage>
</organism>
<dbReference type="EMBL" id="JAVRRD010000026">
    <property type="protein sequence ID" value="KAK5047258.1"/>
    <property type="molecule type" value="Genomic_DNA"/>
</dbReference>
<accession>A0AAV9MZW7</accession>
<dbReference type="GeneID" id="89974949"/>
<feature type="region of interest" description="Disordered" evidence="1">
    <location>
        <begin position="1"/>
        <end position="50"/>
    </location>
</feature>
<evidence type="ECO:0000313" key="2">
    <source>
        <dbReference type="EMBL" id="KAK5047258.1"/>
    </source>
</evidence>
<dbReference type="RefSeq" id="XP_064702820.1">
    <property type="nucleotide sequence ID" value="XM_064850338.1"/>
</dbReference>
<gene>
    <name evidence="2" type="ORF">LTR84_006780</name>
</gene>
<protein>
    <submittedName>
        <fullName evidence="2">Uncharacterized protein</fullName>
    </submittedName>
</protein>
<evidence type="ECO:0000313" key="3">
    <source>
        <dbReference type="Proteomes" id="UP001358417"/>
    </source>
</evidence>
<dbReference type="AlphaFoldDB" id="A0AAV9MZW7"/>
<reference evidence="2 3" key="1">
    <citation type="submission" date="2023-08" db="EMBL/GenBank/DDBJ databases">
        <title>Black Yeasts Isolated from many extreme environments.</title>
        <authorList>
            <person name="Coleine C."/>
            <person name="Stajich J.E."/>
            <person name="Selbmann L."/>
        </authorList>
    </citation>
    <scope>NUCLEOTIDE SEQUENCE [LARGE SCALE GENOMIC DNA]</scope>
    <source>
        <strain evidence="2 3">CCFEE 5792</strain>
    </source>
</reference>
<sequence length="601" mass="67243">MNTPTDPSAPERSSTAPTAFTSPASRRQQRKKRQQPSDESTSPRIDSTIDLRQGFPAPLLRWPLLTHPVGPDADERINWQSARLVMLDIMEKHGFRQFSMSVVNRLPDPSAGRLPAPEHNQNLTCLIITRRNLNTNSWYLALKDIEEQFEMGNLAGFTVEIVDPEMFKPQFPGPIGPHEPIVPLWPDLRPQILSQLWELDWFSLSVVHFGRRLDPLKNPVTLVIGTPEITCHTWDPLINAIQGILNQSGLDDVEVAIIPAKHPLSAFEDPSTSDDPPALDIITDRILPTSAFQSDIEPGSSFGPDGLITTATLGGVVRLRDGNGNTEDMVMSVFHPFRSIVGQEREANGLRRDTSSNINIVVPSKQDRDEKLKWIETLIQDTTQDMVQYQEKLEWTGEERWQKALDIRVPEVERYQAEKKIVEAFDPYAGVLRAYSGFQTQSLHDWSLSAVSNRALKLNTLPARSENLPFSMDASYHPLSSEIKYRSAQSPQSGEKVWKKGRTTGITSGKISHLRTDIALPNSLGQKIIFTGWEITPDPDQTGQRGSFVRGRDSGAWVVDMDGSWRGMVFAELTSGSGVMEDVEVIVQDVERMTGCTLELP</sequence>
<comment type="caution">
    <text evidence="2">The sequence shown here is derived from an EMBL/GenBank/DDBJ whole genome shotgun (WGS) entry which is preliminary data.</text>
</comment>
<keyword evidence="3" id="KW-1185">Reference proteome</keyword>
<name>A0AAV9MZW7_9EURO</name>
<evidence type="ECO:0000256" key="1">
    <source>
        <dbReference type="SAM" id="MobiDB-lite"/>
    </source>
</evidence>
<proteinExistence type="predicted"/>